<dbReference type="EMBL" id="JAHOEF010000015">
    <property type="protein sequence ID" value="MBV3382346.1"/>
    <property type="molecule type" value="Genomic_DNA"/>
</dbReference>
<dbReference type="InterPro" id="IPR050090">
    <property type="entry name" value="Tyrosine_recombinase_XerCD"/>
</dbReference>
<evidence type="ECO:0000256" key="1">
    <source>
        <dbReference type="ARBA" id="ARBA00008857"/>
    </source>
</evidence>
<gene>
    <name evidence="4" type="ORF">KSV97_03680</name>
    <name evidence="5" type="ORF">KSW06_03655</name>
</gene>
<evidence type="ECO:0000256" key="2">
    <source>
        <dbReference type="ARBA" id="ARBA00023125"/>
    </source>
</evidence>
<reference evidence="4 7" key="1">
    <citation type="submission" date="2021-06" db="EMBL/GenBank/DDBJ databases">
        <title>Collection of gut derived symbiotic bacterial strains cultured from healthy donors.</title>
        <authorList>
            <person name="Lin H."/>
            <person name="Littmann E."/>
            <person name="Pamer E.G."/>
        </authorList>
    </citation>
    <scope>NUCLEOTIDE SEQUENCE</scope>
    <source>
        <strain evidence="5 7">MSK.21.70</strain>
        <strain evidence="4">MSK.21.82</strain>
    </source>
</reference>
<evidence type="ECO:0000313" key="7">
    <source>
        <dbReference type="Proteomes" id="UP001197492"/>
    </source>
</evidence>
<keyword evidence="7" id="KW-1185">Reference proteome</keyword>
<feature type="domain" description="Tyr recombinase" evidence="3">
    <location>
        <begin position="199"/>
        <end position="373"/>
    </location>
</feature>
<dbReference type="Pfam" id="PF14657">
    <property type="entry name" value="Arm-DNA-bind_4"/>
    <property type="match status" value="1"/>
</dbReference>
<comment type="similarity">
    <text evidence="1">Belongs to the 'phage' integrase family.</text>
</comment>
<dbReference type="Proteomes" id="UP001197492">
    <property type="component" value="Unassembled WGS sequence"/>
</dbReference>
<dbReference type="Pfam" id="PF00589">
    <property type="entry name" value="Phage_integrase"/>
    <property type="match status" value="1"/>
</dbReference>
<protein>
    <submittedName>
        <fullName evidence="4">Site-specific integrase</fullName>
    </submittedName>
</protein>
<dbReference type="GO" id="GO:0015074">
    <property type="term" value="P:DNA integration"/>
    <property type="evidence" value="ECO:0007669"/>
    <property type="project" value="InterPro"/>
</dbReference>
<name>A0AAW4MX20_9FIRM</name>
<evidence type="ECO:0000313" key="4">
    <source>
        <dbReference type="EMBL" id="MBV3382346.1"/>
    </source>
</evidence>
<dbReference type="InterPro" id="IPR002104">
    <property type="entry name" value="Integrase_catalytic"/>
</dbReference>
<dbReference type="GO" id="GO:0003677">
    <property type="term" value="F:DNA binding"/>
    <property type="evidence" value="ECO:0007669"/>
    <property type="project" value="UniProtKB-KW"/>
</dbReference>
<evidence type="ECO:0000313" key="6">
    <source>
        <dbReference type="Proteomes" id="UP001196408"/>
    </source>
</evidence>
<dbReference type="AlphaFoldDB" id="A0AAW4MX20"/>
<comment type="caution">
    <text evidence="4">The sequence shown here is derived from an EMBL/GenBank/DDBJ whole genome shotgun (WGS) entry which is preliminary data.</text>
</comment>
<accession>A0AAW4MX20</accession>
<dbReference type="PANTHER" id="PTHR30349:SF41">
    <property type="entry name" value="INTEGRASE_RECOMBINASE PROTEIN MJ0367-RELATED"/>
    <property type="match status" value="1"/>
</dbReference>
<dbReference type="PANTHER" id="PTHR30349">
    <property type="entry name" value="PHAGE INTEGRASE-RELATED"/>
    <property type="match status" value="1"/>
</dbReference>
<dbReference type="PROSITE" id="PS51898">
    <property type="entry name" value="TYR_RECOMBINASE"/>
    <property type="match status" value="1"/>
</dbReference>
<proteinExistence type="inferred from homology"/>
<keyword evidence="2" id="KW-0238">DNA-binding</keyword>
<dbReference type="InterPro" id="IPR028259">
    <property type="entry name" value="AP2-like_int_N"/>
</dbReference>
<dbReference type="Proteomes" id="UP001196408">
    <property type="component" value="Unassembled WGS sequence"/>
</dbReference>
<evidence type="ECO:0000259" key="3">
    <source>
        <dbReference type="PROSITE" id="PS51898"/>
    </source>
</evidence>
<evidence type="ECO:0000313" key="5">
    <source>
        <dbReference type="EMBL" id="MBV3392363.1"/>
    </source>
</evidence>
<dbReference type="EMBL" id="JAHOEL010000016">
    <property type="protein sequence ID" value="MBV3392363.1"/>
    <property type="molecule type" value="Genomic_DNA"/>
</dbReference>
<organism evidence="4 6">
    <name type="scientific">Catenibacterium mitsuokai</name>
    <dbReference type="NCBI Taxonomy" id="100886"/>
    <lineage>
        <taxon>Bacteria</taxon>
        <taxon>Bacillati</taxon>
        <taxon>Bacillota</taxon>
        <taxon>Erysipelotrichia</taxon>
        <taxon>Erysipelotrichales</taxon>
        <taxon>Coprobacillaceae</taxon>
        <taxon>Catenibacterium</taxon>
    </lineage>
</organism>
<dbReference type="GO" id="GO:0006310">
    <property type="term" value="P:DNA recombination"/>
    <property type="evidence" value="ECO:0007669"/>
    <property type="project" value="InterPro"/>
</dbReference>
<dbReference type="RefSeq" id="WP_217747309.1">
    <property type="nucleotide sequence ID" value="NZ_JAHOEB010000016.1"/>
</dbReference>
<sequence>MPRNSRFRRRPNNTGTVVKLSGKRRNPYCARVMSDERDIITGKKKQICIGTFATREEALNALSLYSLKRSSSITNEEARNLAPDLFDRIQEKTQKRVPTFKEIFTIIDNETFIKRTEKGHKNILNAFSHLDRLSNMPVNIITLRDMQNIFDGMDTGVSVQRDMKYICVKVFEYAVMHKYISRDDDYSTYIKIKSLPKSTMHKAFTLDEIKKLKKLDTPEAHVLLIYIYTGCRLSELLSLDRKQIHIDEPCNDDGVERKISYIITGSKTEAGRNRIIPIHEGIKQYVIDELINKKERLFDSKRTWFYMTVLYALNDQLGMNHKMHDTRDTFASLCQLYNVDIYIRKKVLGHKLNDITFDIYTNASKNKLWTEINKIKF</sequence>